<comment type="caution">
    <text evidence="2">The sequence shown here is derived from an EMBL/GenBank/DDBJ whole genome shotgun (WGS) entry which is preliminary data.</text>
</comment>
<keyword evidence="1" id="KW-0472">Membrane</keyword>
<feature type="transmembrane region" description="Helical" evidence="1">
    <location>
        <begin position="32"/>
        <end position="50"/>
    </location>
</feature>
<feature type="transmembrane region" description="Helical" evidence="1">
    <location>
        <begin position="160"/>
        <end position="182"/>
    </location>
</feature>
<dbReference type="AlphaFoldDB" id="A0A848FJX1"/>
<dbReference type="EMBL" id="JABBFW010000034">
    <property type="protein sequence ID" value="NML18530.1"/>
    <property type="molecule type" value="Genomic_DNA"/>
</dbReference>
<evidence type="ECO:0008006" key="4">
    <source>
        <dbReference type="Google" id="ProtNLM"/>
    </source>
</evidence>
<keyword evidence="3" id="KW-1185">Reference proteome</keyword>
<feature type="transmembrane region" description="Helical" evidence="1">
    <location>
        <begin position="56"/>
        <end position="73"/>
    </location>
</feature>
<evidence type="ECO:0000313" key="3">
    <source>
        <dbReference type="Proteomes" id="UP000574067"/>
    </source>
</evidence>
<dbReference type="Proteomes" id="UP000574067">
    <property type="component" value="Unassembled WGS sequence"/>
</dbReference>
<dbReference type="RefSeq" id="WP_169163427.1">
    <property type="nucleotide sequence ID" value="NZ_JABBFW010000034.1"/>
</dbReference>
<protein>
    <recommendedName>
        <fullName evidence="4">Transmembrane protein</fullName>
    </recommendedName>
</protein>
<feature type="transmembrane region" description="Helical" evidence="1">
    <location>
        <begin position="135"/>
        <end position="154"/>
    </location>
</feature>
<name>A0A848FJX1_9BURK</name>
<evidence type="ECO:0000256" key="1">
    <source>
        <dbReference type="SAM" id="Phobius"/>
    </source>
</evidence>
<keyword evidence="1" id="KW-1133">Transmembrane helix</keyword>
<proteinExistence type="predicted"/>
<evidence type="ECO:0000313" key="2">
    <source>
        <dbReference type="EMBL" id="NML18530.1"/>
    </source>
</evidence>
<organism evidence="2 3">
    <name type="scientific">Azohydromonas caseinilytica</name>
    <dbReference type="NCBI Taxonomy" id="2728836"/>
    <lineage>
        <taxon>Bacteria</taxon>
        <taxon>Pseudomonadati</taxon>
        <taxon>Pseudomonadota</taxon>
        <taxon>Betaproteobacteria</taxon>
        <taxon>Burkholderiales</taxon>
        <taxon>Sphaerotilaceae</taxon>
        <taxon>Azohydromonas</taxon>
    </lineage>
</organism>
<reference evidence="2 3" key="1">
    <citation type="submission" date="2020-04" db="EMBL/GenBank/DDBJ databases">
        <title>Azohydromonas sp. isolated from soil.</title>
        <authorList>
            <person name="Dahal R.H."/>
        </authorList>
    </citation>
    <scope>NUCLEOTIDE SEQUENCE [LARGE SCALE GENOMIC DNA]</scope>
    <source>
        <strain evidence="2 3">G-1-1-14</strain>
    </source>
</reference>
<accession>A0A848FJX1</accession>
<keyword evidence="1" id="KW-0812">Transmembrane</keyword>
<feature type="transmembrane region" description="Helical" evidence="1">
    <location>
        <begin position="6"/>
        <end position="25"/>
    </location>
</feature>
<sequence>MTHWQLGLALLGVIAYSLLSHVLMLHAAHEPWAVAALLGPLLAMVGAVAWRGRHRLGMWAVLLAALALLVVALRGGVGDVKLLYLVQHAGVHAALGASFGLTLAGPGPSAIGRVAQQVHGTLQPGMARYTWHVTLVWTLYFFAMATGSVALYLWGPWDAWSLLANLVTPVAIAVLFVGEHLLRYRLHPEFERVSLLDTVRAYRNVPADR</sequence>
<gene>
    <name evidence="2" type="ORF">HHL10_26525</name>
</gene>